<keyword evidence="3" id="KW-1185">Reference proteome</keyword>
<organism evidence="2 3">
    <name type="scientific">Glutamicibacter nicotianae</name>
    <name type="common">Arthrobacter nicotianae</name>
    <dbReference type="NCBI Taxonomy" id="37929"/>
    <lineage>
        <taxon>Bacteria</taxon>
        <taxon>Bacillati</taxon>
        <taxon>Actinomycetota</taxon>
        <taxon>Actinomycetes</taxon>
        <taxon>Micrococcales</taxon>
        <taxon>Micrococcaceae</taxon>
        <taxon>Glutamicibacter</taxon>
    </lineage>
</organism>
<protein>
    <submittedName>
        <fullName evidence="2">Uncharacterized protein</fullName>
    </submittedName>
</protein>
<dbReference type="Proteomes" id="UP000316242">
    <property type="component" value="Unassembled WGS sequence"/>
</dbReference>
<feature type="compositionally biased region" description="Basic and acidic residues" evidence="1">
    <location>
        <begin position="67"/>
        <end position="83"/>
    </location>
</feature>
<dbReference type="RefSeq" id="WP_141355419.1">
    <property type="nucleotide sequence ID" value="NZ_BJNE01000001.1"/>
</dbReference>
<name>A0ABQ0RGZ7_GLUNI</name>
<evidence type="ECO:0000313" key="3">
    <source>
        <dbReference type="Proteomes" id="UP000316242"/>
    </source>
</evidence>
<gene>
    <name evidence="2" type="ORF">ANI01nite_02810</name>
</gene>
<sequence>MELAFKDEREIVDHAKQLEDAEICFFPAVSDLAHRVLKSLRGTSLTHRERPDFEDLPHSLLLEAMQVDDHPRPGRKDATRTREGSVLRELREPGFAEIFANASLIANVNTQLPTDKDHNYPAYLTQFAKVIGDHARKVTDYRERRPGFDLGFLIFDESTAYIETLGAFGPDHQGRPHVWFADTAFAEIIQAAGIDCVAWLTPYKVVLGADGTHYPLPQLTIIDLSLIDDQSRVPYDAKRMKSAES</sequence>
<dbReference type="EMBL" id="BJNE01000001">
    <property type="protein sequence ID" value="GEC11078.1"/>
    <property type="molecule type" value="Genomic_DNA"/>
</dbReference>
<accession>A0ABQ0RGZ7</accession>
<feature type="region of interest" description="Disordered" evidence="1">
    <location>
        <begin position="64"/>
        <end position="83"/>
    </location>
</feature>
<evidence type="ECO:0000313" key="2">
    <source>
        <dbReference type="EMBL" id="GEC11078.1"/>
    </source>
</evidence>
<comment type="caution">
    <text evidence="2">The sequence shown here is derived from an EMBL/GenBank/DDBJ whole genome shotgun (WGS) entry which is preliminary data.</text>
</comment>
<proteinExistence type="predicted"/>
<reference evidence="2 3" key="1">
    <citation type="submission" date="2019-06" db="EMBL/GenBank/DDBJ databases">
        <title>Whole genome shotgun sequence of Glutamicibacter nicotianae NBRC 14234.</title>
        <authorList>
            <person name="Hosoyama A."/>
            <person name="Uohara A."/>
            <person name="Ohji S."/>
            <person name="Ichikawa N."/>
        </authorList>
    </citation>
    <scope>NUCLEOTIDE SEQUENCE [LARGE SCALE GENOMIC DNA]</scope>
    <source>
        <strain evidence="2 3">NBRC 14234</strain>
    </source>
</reference>
<evidence type="ECO:0000256" key="1">
    <source>
        <dbReference type="SAM" id="MobiDB-lite"/>
    </source>
</evidence>